<proteinExistence type="predicted"/>
<feature type="signal peptide" evidence="1">
    <location>
        <begin position="1"/>
        <end position="21"/>
    </location>
</feature>
<evidence type="ECO:0000313" key="3">
    <source>
        <dbReference type="Proteomes" id="UP000622317"/>
    </source>
</evidence>
<keyword evidence="3" id="KW-1185">Reference proteome</keyword>
<dbReference type="EMBL" id="JACYFG010000051">
    <property type="protein sequence ID" value="MBD5781851.1"/>
    <property type="molecule type" value="Genomic_DNA"/>
</dbReference>
<name>A0A927FDL9_9BACT</name>
<feature type="chain" id="PRO_5037992759" description="DUF4136 domain-containing protein" evidence="1">
    <location>
        <begin position="22"/>
        <end position="250"/>
    </location>
</feature>
<organism evidence="2 3">
    <name type="scientific">Pelagicoccus enzymogenes</name>
    <dbReference type="NCBI Taxonomy" id="2773457"/>
    <lineage>
        <taxon>Bacteria</taxon>
        <taxon>Pseudomonadati</taxon>
        <taxon>Verrucomicrobiota</taxon>
        <taxon>Opitutia</taxon>
        <taxon>Puniceicoccales</taxon>
        <taxon>Pelagicoccaceae</taxon>
        <taxon>Pelagicoccus</taxon>
    </lineage>
</organism>
<accession>A0A927FDL9</accession>
<keyword evidence="1" id="KW-0732">Signal</keyword>
<dbReference type="RefSeq" id="WP_191618929.1">
    <property type="nucleotide sequence ID" value="NZ_JACYFG010000051.1"/>
</dbReference>
<dbReference type="Proteomes" id="UP000622317">
    <property type="component" value="Unassembled WGS sequence"/>
</dbReference>
<dbReference type="AlphaFoldDB" id="A0A927FDL9"/>
<evidence type="ECO:0000313" key="2">
    <source>
        <dbReference type="EMBL" id="MBD5781851.1"/>
    </source>
</evidence>
<gene>
    <name evidence="2" type="ORF">IEN85_20285</name>
</gene>
<sequence length="250" mass="28037">MNKQIPLIGLILCLAATLAAAPVSKRFQTKIVVNAIAADRYVTNAPAIVIYPEGEGLETLRESGAIEKLERSLKKMGYSLVEKESEAAVYIRVAFEEFEPYATDIEYRNRPQIDYSNSPSATNYAAIINGGRYKKLANPRQNREQNNAESILGPTGEIINLGEQKDRETQIIQAEEKTLAATIYPISLEVSAWVFDQDKRDAPPSQLWAVLAFYNNLRDEETQPQLLDLSETASRFLGKNLKKEKLVSRK</sequence>
<evidence type="ECO:0008006" key="4">
    <source>
        <dbReference type="Google" id="ProtNLM"/>
    </source>
</evidence>
<comment type="caution">
    <text evidence="2">The sequence shown here is derived from an EMBL/GenBank/DDBJ whole genome shotgun (WGS) entry which is preliminary data.</text>
</comment>
<evidence type="ECO:0000256" key="1">
    <source>
        <dbReference type="SAM" id="SignalP"/>
    </source>
</evidence>
<protein>
    <recommendedName>
        <fullName evidence="4">DUF4136 domain-containing protein</fullName>
    </recommendedName>
</protein>
<reference evidence="2" key="1">
    <citation type="submission" date="2020-09" db="EMBL/GenBank/DDBJ databases">
        <title>Pelagicoccus enzymogenes sp. nov. with an EPS production, isolated from marine sediment.</title>
        <authorList>
            <person name="Feng X."/>
        </authorList>
    </citation>
    <scope>NUCLEOTIDE SEQUENCE</scope>
    <source>
        <strain evidence="2">NFK12</strain>
    </source>
</reference>